<dbReference type="EMBL" id="LJSX01000018">
    <property type="protein sequence ID" value="KPQ10130.1"/>
    <property type="molecule type" value="Genomic_DNA"/>
</dbReference>
<reference evidence="9 11" key="2">
    <citation type="submission" date="2016-08" db="EMBL/GenBank/DDBJ databases">
        <authorList>
            <person name="Varghese N."/>
            <person name="Submissions Spin"/>
        </authorList>
    </citation>
    <scope>NUCLEOTIDE SEQUENCE [LARGE SCALE GENOMIC DNA]</scope>
    <source>
        <strain evidence="9 11">HL-109</strain>
    </source>
</reference>
<dbReference type="Gene3D" id="1.20.120.1080">
    <property type="match status" value="1"/>
</dbReference>
<dbReference type="Pfam" id="PF00271">
    <property type="entry name" value="Helicase_C"/>
    <property type="match status" value="1"/>
</dbReference>
<dbReference type="PROSITE" id="PS51192">
    <property type="entry name" value="HELICASE_ATP_BIND_1"/>
    <property type="match status" value="1"/>
</dbReference>
<dbReference type="SMART" id="SM00487">
    <property type="entry name" value="DEXDc"/>
    <property type="match status" value="1"/>
</dbReference>
<name>A0A0N8KE22_9HYPH</name>
<evidence type="ECO:0000313" key="10">
    <source>
        <dbReference type="Proteomes" id="UP000050497"/>
    </source>
</evidence>
<dbReference type="OrthoDB" id="9805617at2"/>
<dbReference type="PANTHER" id="PTHR43519">
    <property type="entry name" value="ATP-DEPENDENT RNA HELICASE HRPB"/>
    <property type="match status" value="1"/>
</dbReference>
<dbReference type="GO" id="GO:0003676">
    <property type="term" value="F:nucleic acid binding"/>
    <property type="evidence" value="ECO:0007669"/>
    <property type="project" value="InterPro"/>
</dbReference>
<dbReference type="InterPro" id="IPR013689">
    <property type="entry name" value="RNA_helicase_ATP-dep_HrpB_C"/>
</dbReference>
<dbReference type="PANTHER" id="PTHR43519:SF1">
    <property type="entry name" value="ATP-DEPENDENT RNA HELICASE HRPB"/>
    <property type="match status" value="1"/>
</dbReference>
<feature type="compositionally biased region" description="Basic and acidic residues" evidence="5">
    <location>
        <begin position="843"/>
        <end position="853"/>
    </location>
</feature>
<evidence type="ECO:0000256" key="5">
    <source>
        <dbReference type="SAM" id="MobiDB-lite"/>
    </source>
</evidence>
<keyword evidence="4" id="KW-0067">ATP-binding</keyword>
<protein>
    <submittedName>
        <fullName evidence="8">ATP-dependent helicase HrpB</fullName>
    </submittedName>
</protein>
<dbReference type="NCBIfam" id="TIGR01970">
    <property type="entry name" value="DEAH_box_HrpB"/>
    <property type="match status" value="1"/>
</dbReference>
<dbReference type="EMBL" id="FMBM01000001">
    <property type="protein sequence ID" value="SCC79161.1"/>
    <property type="molecule type" value="Genomic_DNA"/>
</dbReference>
<feature type="region of interest" description="Disordered" evidence="5">
    <location>
        <begin position="839"/>
        <end position="863"/>
    </location>
</feature>
<evidence type="ECO:0000256" key="3">
    <source>
        <dbReference type="ARBA" id="ARBA00022806"/>
    </source>
</evidence>
<evidence type="ECO:0000313" key="8">
    <source>
        <dbReference type="EMBL" id="KPQ10130.1"/>
    </source>
</evidence>
<dbReference type="SMART" id="SM00847">
    <property type="entry name" value="HA2"/>
    <property type="match status" value="1"/>
</dbReference>
<dbReference type="FunFam" id="3.40.50.300:FF:002125">
    <property type="entry name" value="ATP-dependent helicase HrpB"/>
    <property type="match status" value="1"/>
</dbReference>
<feature type="domain" description="Helicase C-terminal" evidence="7">
    <location>
        <begin position="228"/>
        <end position="397"/>
    </location>
</feature>
<organism evidence="8 10">
    <name type="scientific">Saliniramus fredricksonii</name>
    <dbReference type="NCBI Taxonomy" id="1653334"/>
    <lineage>
        <taxon>Bacteria</taxon>
        <taxon>Pseudomonadati</taxon>
        <taxon>Pseudomonadota</taxon>
        <taxon>Alphaproteobacteria</taxon>
        <taxon>Hyphomicrobiales</taxon>
        <taxon>Salinarimonadaceae</taxon>
        <taxon>Saliniramus</taxon>
    </lineage>
</organism>
<evidence type="ECO:0000256" key="1">
    <source>
        <dbReference type="ARBA" id="ARBA00022741"/>
    </source>
</evidence>
<dbReference type="Pfam" id="PF04408">
    <property type="entry name" value="WHD_HA2"/>
    <property type="match status" value="1"/>
</dbReference>
<evidence type="ECO:0000313" key="11">
    <source>
        <dbReference type="Proteomes" id="UP000182800"/>
    </source>
</evidence>
<dbReference type="InterPro" id="IPR001650">
    <property type="entry name" value="Helicase_C-like"/>
</dbReference>
<dbReference type="PATRIC" id="fig|1653334.4.peg.349"/>
<keyword evidence="1" id="KW-0547">Nucleotide-binding</keyword>
<keyword evidence="3 8" id="KW-0347">Helicase</keyword>
<dbReference type="PIRSF" id="PIRSF005496">
    <property type="entry name" value="ATP_hel_hrpB"/>
    <property type="match status" value="1"/>
</dbReference>
<evidence type="ECO:0000256" key="4">
    <source>
        <dbReference type="ARBA" id="ARBA00022840"/>
    </source>
</evidence>
<keyword evidence="2" id="KW-0378">Hydrolase</keyword>
<dbReference type="InterPro" id="IPR014001">
    <property type="entry name" value="Helicase_ATP-bd"/>
</dbReference>
<dbReference type="Pfam" id="PF08482">
    <property type="entry name" value="HrpB_C"/>
    <property type="match status" value="1"/>
</dbReference>
<accession>A0A0N8KE22</accession>
<evidence type="ECO:0000259" key="7">
    <source>
        <dbReference type="PROSITE" id="PS51194"/>
    </source>
</evidence>
<dbReference type="InterPro" id="IPR007502">
    <property type="entry name" value="Helicase-assoc_dom"/>
</dbReference>
<dbReference type="RefSeq" id="WP_074443634.1">
    <property type="nucleotide sequence ID" value="NZ_FMBM01000001.1"/>
</dbReference>
<proteinExistence type="predicted"/>
<dbReference type="Proteomes" id="UP000050497">
    <property type="component" value="Unassembled WGS sequence"/>
</dbReference>
<dbReference type="GO" id="GO:0016787">
    <property type="term" value="F:hydrolase activity"/>
    <property type="evidence" value="ECO:0007669"/>
    <property type="project" value="UniProtKB-KW"/>
</dbReference>
<dbReference type="GO" id="GO:0005524">
    <property type="term" value="F:ATP binding"/>
    <property type="evidence" value="ECO:0007669"/>
    <property type="project" value="UniProtKB-KW"/>
</dbReference>
<dbReference type="SUPFAM" id="SSF52540">
    <property type="entry name" value="P-loop containing nucleoside triphosphate hydrolases"/>
    <property type="match status" value="1"/>
</dbReference>
<dbReference type="InterPro" id="IPR010225">
    <property type="entry name" value="HrpB"/>
</dbReference>
<gene>
    <name evidence="8" type="primary">hrpB</name>
    <name evidence="9" type="ORF">GA0071312_0716</name>
    <name evidence="8" type="ORF">HLUCCO17_11855</name>
</gene>
<dbReference type="STRING" id="1653334.GA0071312_0716"/>
<feature type="domain" description="Helicase ATP-binding" evidence="6">
    <location>
        <begin position="26"/>
        <end position="196"/>
    </location>
</feature>
<dbReference type="SMART" id="SM00490">
    <property type="entry name" value="HELICc"/>
    <property type="match status" value="1"/>
</dbReference>
<dbReference type="Pfam" id="PF00270">
    <property type="entry name" value="DEAD"/>
    <property type="match status" value="1"/>
</dbReference>
<dbReference type="Proteomes" id="UP000182800">
    <property type="component" value="Unassembled WGS sequence"/>
</dbReference>
<reference evidence="8 10" key="1">
    <citation type="submission" date="2015-09" db="EMBL/GenBank/DDBJ databases">
        <title>Identification and resolution of microdiversity through metagenomic sequencing of parallel consortia.</title>
        <authorList>
            <person name="Nelson W.C."/>
            <person name="Romine M.F."/>
            <person name="Lindemann S.R."/>
        </authorList>
    </citation>
    <scope>NUCLEOTIDE SEQUENCE [LARGE SCALE GENOMIC DNA]</scope>
    <source>
        <strain evidence="8">HL-109</strain>
    </source>
</reference>
<sequence length="863" mass="92692">MSDSAEPAAPAFREALPIDAVRDRITATLDDHASAVLVAPPGAGKTTRVPLALLRDARFLAGDSAAGRQIILLEPRRLAARAAAQRMAENLGERVGETVGLRMRFETRSGPKTRITVVTEGVFARMLLDDPLLDDVGLVIFDEFHERSLDADFGLALARDVQTGLRPDLRILVMSATLDGARIAALLGPEAENGEAQPAPVIESQGRSHPVETRYGGRDPRRPLAADMVDCILRALAAETGSVLAFLPGAADIRRVEGLLTERLRDSNLIIAPLFGALERSEQDRAIAPAPQGKRKVVLATSIAETALTIEGIRVVIDSGYTRVPRFEPGSGLTRLETVRISRAGADQRRGRAGRTQPGICYRLWEEAANGALAPYQRPEILDADLTGLVLDCAAWGETDPARLPFLDTPPAPALVEARKLLTDLGAIEADGRLTDTGRALRTLPLPPRLARMIVAAAAESPQAARLAADCAAVLVERGLGGDDADLAQRVMRLRREGGGRAQQARAMARRWAQVISPDADRRESQADTGMPDEALADEAIGGLLVTAYPERIARARGKPGEFVMANGRGAVIDAAHPLAGEGYLAIAEISGTAARARIIAAARITRDEIRARAGTRITTGAEISYDPAARALRAARSERLGALVLTRTPLPVPETEEAARVLAEGIARDPGPAQWPWTPALAQLRARVGFLRRAEGADAGWPDLSDAAFAEAAADLLAPFIIGRNALSRITAGDLHDAIEALLPWDLRARLDREAPTHFTAPTGTQVPIAYEGAEPMISLRVQELFGLTAHPAIAGGRLPLVLELLSPARRPIQITRDLPGFWAGSWAEVRAQMRGRYPRHPWPEDPREAAPTRHVTKRKNQ</sequence>
<dbReference type="CDD" id="cd18791">
    <property type="entry name" value="SF2_C_RHA"/>
    <property type="match status" value="1"/>
</dbReference>
<dbReference type="Gene3D" id="3.40.50.300">
    <property type="entry name" value="P-loop containing nucleotide triphosphate hydrolases"/>
    <property type="match status" value="2"/>
</dbReference>
<keyword evidence="11" id="KW-1185">Reference proteome</keyword>
<comment type="caution">
    <text evidence="8">The sequence shown here is derived from an EMBL/GenBank/DDBJ whole genome shotgun (WGS) entry which is preliminary data.</text>
</comment>
<dbReference type="InterPro" id="IPR011545">
    <property type="entry name" value="DEAD/DEAH_box_helicase_dom"/>
</dbReference>
<evidence type="ECO:0000259" key="6">
    <source>
        <dbReference type="PROSITE" id="PS51192"/>
    </source>
</evidence>
<evidence type="ECO:0000313" key="9">
    <source>
        <dbReference type="EMBL" id="SCC79161.1"/>
    </source>
</evidence>
<dbReference type="InterPro" id="IPR027417">
    <property type="entry name" value="P-loop_NTPase"/>
</dbReference>
<evidence type="ECO:0000256" key="2">
    <source>
        <dbReference type="ARBA" id="ARBA00022801"/>
    </source>
</evidence>
<dbReference type="AlphaFoldDB" id="A0A0N8KE22"/>
<dbReference type="PROSITE" id="PS51194">
    <property type="entry name" value="HELICASE_CTER"/>
    <property type="match status" value="1"/>
</dbReference>
<dbReference type="GO" id="GO:0004386">
    <property type="term" value="F:helicase activity"/>
    <property type="evidence" value="ECO:0007669"/>
    <property type="project" value="UniProtKB-KW"/>
</dbReference>
<dbReference type="InterPro" id="IPR048333">
    <property type="entry name" value="HA2_WH"/>
</dbReference>